<dbReference type="Pfam" id="PF25601">
    <property type="entry name" value="AAA_lid_14"/>
    <property type="match status" value="1"/>
</dbReference>
<dbReference type="Pfam" id="PF08448">
    <property type="entry name" value="PAS_4"/>
    <property type="match status" value="1"/>
</dbReference>
<evidence type="ECO:0000256" key="1">
    <source>
        <dbReference type="ARBA" id="ARBA00022741"/>
    </source>
</evidence>
<dbReference type="InterPro" id="IPR013656">
    <property type="entry name" value="PAS_4"/>
</dbReference>
<dbReference type="InterPro" id="IPR027417">
    <property type="entry name" value="P-loop_NTPase"/>
</dbReference>
<evidence type="ECO:0000313" key="5">
    <source>
        <dbReference type="EMBL" id="ASS97229.1"/>
    </source>
</evidence>
<reference evidence="5 6" key="1">
    <citation type="submission" date="2016-10" db="EMBL/GenBank/DDBJ databases">
        <title>The whole genome sequencing and assembly of Bacillus simplex DSM 1321 strain.</title>
        <authorList>
            <person name="Park M.-K."/>
            <person name="Lee Y.-J."/>
            <person name="Yi H."/>
            <person name="Bahn Y.-S."/>
            <person name="Kim J.F."/>
            <person name="Lee D.-W."/>
        </authorList>
    </citation>
    <scope>NUCLEOTIDE SEQUENCE [LARGE SCALE GENOMIC DNA]</scope>
    <source>
        <strain evidence="5 6">DSM 1321</strain>
    </source>
</reference>
<dbReference type="CDD" id="cd00009">
    <property type="entry name" value="AAA"/>
    <property type="match status" value="1"/>
</dbReference>
<accession>A0A223EPT8</accession>
<dbReference type="PANTHER" id="PTHR32071">
    <property type="entry name" value="TRANSCRIPTIONAL REGULATORY PROTEIN"/>
    <property type="match status" value="1"/>
</dbReference>
<name>A0A223EPT8_9BACI</name>
<dbReference type="InterPro" id="IPR058031">
    <property type="entry name" value="AAA_lid_NorR"/>
</dbReference>
<evidence type="ECO:0000256" key="2">
    <source>
        <dbReference type="ARBA" id="ARBA00022840"/>
    </source>
</evidence>
<dbReference type="GO" id="GO:0016301">
    <property type="term" value="F:kinase activity"/>
    <property type="evidence" value="ECO:0007669"/>
    <property type="project" value="UniProtKB-KW"/>
</dbReference>
<dbReference type="PROSITE" id="PS50112">
    <property type="entry name" value="PAS"/>
    <property type="match status" value="1"/>
</dbReference>
<dbReference type="PROSITE" id="PS00676">
    <property type="entry name" value="SIGMA54_INTERACT_2"/>
    <property type="match status" value="1"/>
</dbReference>
<dbReference type="PROSITE" id="PS50045">
    <property type="entry name" value="SIGMA54_INTERACT_4"/>
    <property type="match status" value="1"/>
</dbReference>
<dbReference type="NCBIfam" id="TIGR00229">
    <property type="entry name" value="sensory_box"/>
    <property type="match status" value="1"/>
</dbReference>
<proteinExistence type="predicted"/>
<dbReference type="Pfam" id="PF00158">
    <property type="entry name" value="Sigma54_activat"/>
    <property type="match status" value="1"/>
</dbReference>
<keyword evidence="2" id="KW-0067">ATP-binding</keyword>
<evidence type="ECO:0000259" key="3">
    <source>
        <dbReference type="PROSITE" id="PS50045"/>
    </source>
</evidence>
<dbReference type="PROSITE" id="PS00675">
    <property type="entry name" value="SIGMA54_INTERACT_1"/>
    <property type="match status" value="1"/>
</dbReference>
<keyword evidence="5" id="KW-0418">Kinase</keyword>
<evidence type="ECO:0000313" key="6">
    <source>
        <dbReference type="Proteomes" id="UP000214618"/>
    </source>
</evidence>
<dbReference type="SMART" id="SM00382">
    <property type="entry name" value="AAA"/>
    <property type="match status" value="1"/>
</dbReference>
<feature type="domain" description="Sigma-54 factor interaction" evidence="3">
    <location>
        <begin position="143"/>
        <end position="372"/>
    </location>
</feature>
<dbReference type="InterPro" id="IPR002078">
    <property type="entry name" value="Sigma_54_int"/>
</dbReference>
<dbReference type="Gene3D" id="3.30.450.20">
    <property type="entry name" value="PAS domain"/>
    <property type="match status" value="1"/>
</dbReference>
<dbReference type="Gene3D" id="3.40.50.300">
    <property type="entry name" value="P-loop containing nucleotide triphosphate hydrolases"/>
    <property type="match status" value="1"/>
</dbReference>
<sequence length="472" mass="54104">MNNEEKIEMSTEILKKILDHSPNEIYVLNKDACIIYANKAYERHYGKQLSEIVGKHNNEIFSKGYWKPSILPFVLKEKKPVTIKQVSYIGKEMITTAIPLLNDEQEIELIITTAQEPNYKGLYIPEEQEPEVLSEKNAYKESVITNNEQMNNVMEVCDKISMVDATILIQGESGTGKGVLAKYIHNRGPRRNSPFLSINCATIPEQLIESELFGYTDGSFTGANKGGKKGLLEMANGGTVFLDEIGEIPFNIQAKLLQVIQDLEFLPVGGRELKKVDIRIISATNRDLVEMVQKKRFREDLYYRLNVVNLQIPPLRERKEDIIPLSYYFLSVFNKKYQVNRIISKEVLDIFYEYPWSGNIRQLENLIESLVVTSDAIIQVSDLPIILQQKNAQETPSQEMSLSQNSTIQNKSSQMPQDYSLDTALEELERNLIVTSYTKFRNTRKVAHHLSISQSKASRLVRKYCKDLDLYN</sequence>
<dbReference type="SUPFAM" id="SSF55785">
    <property type="entry name" value="PYP-like sensor domain (PAS domain)"/>
    <property type="match status" value="1"/>
</dbReference>
<protein>
    <submittedName>
        <fullName evidence="5">Histidine kinase</fullName>
    </submittedName>
</protein>
<dbReference type="InterPro" id="IPR025943">
    <property type="entry name" value="Sigma_54_int_dom_ATP-bd_2"/>
</dbReference>
<dbReference type="GO" id="GO:0005524">
    <property type="term" value="F:ATP binding"/>
    <property type="evidence" value="ECO:0007669"/>
    <property type="project" value="UniProtKB-KW"/>
</dbReference>
<dbReference type="InterPro" id="IPR003593">
    <property type="entry name" value="AAA+_ATPase"/>
</dbReference>
<dbReference type="EMBL" id="CP017704">
    <property type="protein sequence ID" value="ASS97229.1"/>
    <property type="molecule type" value="Genomic_DNA"/>
</dbReference>
<dbReference type="FunFam" id="3.40.50.300:FF:000006">
    <property type="entry name" value="DNA-binding transcriptional regulator NtrC"/>
    <property type="match status" value="1"/>
</dbReference>
<evidence type="ECO:0000259" key="4">
    <source>
        <dbReference type="PROSITE" id="PS50112"/>
    </source>
</evidence>
<dbReference type="InterPro" id="IPR000014">
    <property type="entry name" value="PAS"/>
</dbReference>
<keyword evidence="1" id="KW-0547">Nucleotide-binding</keyword>
<gene>
    <name evidence="5" type="ORF">BS1321_03360</name>
</gene>
<dbReference type="OrthoDB" id="9771372at2"/>
<dbReference type="SUPFAM" id="SSF52540">
    <property type="entry name" value="P-loop containing nucleoside triphosphate hydrolases"/>
    <property type="match status" value="1"/>
</dbReference>
<dbReference type="Gene3D" id="1.10.10.60">
    <property type="entry name" value="Homeodomain-like"/>
    <property type="match status" value="1"/>
</dbReference>
<dbReference type="InterPro" id="IPR035965">
    <property type="entry name" value="PAS-like_dom_sf"/>
</dbReference>
<dbReference type="AlphaFoldDB" id="A0A223EPT8"/>
<dbReference type="GO" id="GO:0006355">
    <property type="term" value="P:regulation of DNA-templated transcription"/>
    <property type="evidence" value="ECO:0007669"/>
    <property type="project" value="InterPro"/>
</dbReference>
<organism evidence="5 6">
    <name type="scientific">Peribacillus simplex NBRC 15720 = DSM 1321</name>
    <dbReference type="NCBI Taxonomy" id="1349754"/>
    <lineage>
        <taxon>Bacteria</taxon>
        <taxon>Bacillati</taxon>
        <taxon>Bacillota</taxon>
        <taxon>Bacilli</taxon>
        <taxon>Bacillales</taxon>
        <taxon>Bacillaceae</taxon>
        <taxon>Peribacillus</taxon>
    </lineage>
</organism>
<dbReference type="PANTHER" id="PTHR32071:SF57">
    <property type="entry name" value="C4-DICARBOXYLATE TRANSPORT TRANSCRIPTIONAL REGULATORY PROTEIN DCTD"/>
    <property type="match status" value="1"/>
</dbReference>
<dbReference type="Gene3D" id="1.10.8.60">
    <property type="match status" value="1"/>
</dbReference>
<feature type="domain" description="PAS" evidence="4">
    <location>
        <begin position="10"/>
        <end position="55"/>
    </location>
</feature>
<keyword evidence="5" id="KW-0808">Transferase</keyword>
<dbReference type="Proteomes" id="UP000214618">
    <property type="component" value="Chromosome"/>
</dbReference>
<dbReference type="InterPro" id="IPR025662">
    <property type="entry name" value="Sigma_54_int_dom_ATP-bd_1"/>
</dbReference>